<accession>A0A0L7KIQ0</accession>
<dbReference type="AlphaFoldDB" id="A0A0L7KIQ0"/>
<dbReference type="PANTHER" id="PTHR46510">
    <property type="entry name" value="BROMODOMAIN ADJACENT TO ZINC FINGER DOMAIN PROTEIN 1A"/>
    <property type="match status" value="1"/>
</dbReference>
<dbReference type="EMBL" id="JTDY01009613">
    <property type="protein sequence ID" value="KOB63218.1"/>
    <property type="molecule type" value="Genomic_DNA"/>
</dbReference>
<dbReference type="InterPro" id="IPR028941">
    <property type="entry name" value="WHIM2_dom"/>
</dbReference>
<reference evidence="5 6" key="1">
    <citation type="journal article" date="2015" name="Genome Biol. Evol.">
        <title>The genome of winter moth (Operophtera brumata) provides a genomic perspective on sexual dimorphism and phenology.</title>
        <authorList>
            <person name="Derks M.F."/>
            <person name="Smit S."/>
            <person name="Salis L."/>
            <person name="Schijlen E."/>
            <person name="Bossers A."/>
            <person name="Mateman C."/>
            <person name="Pijl A.S."/>
            <person name="de Ridder D."/>
            <person name="Groenen M.A."/>
            <person name="Visser M.E."/>
            <person name="Megens H.J."/>
        </authorList>
    </citation>
    <scope>NUCLEOTIDE SEQUENCE [LARGE SCALE GENOMIC DNA]</scope>
    <source>
        <strain evidence="5">WM2013NL</strain>
        <tissue evidence="5">Head and thorax</tissue>
    </source>
</reference>
<dbReference type="InterPro" id="IPR047171">
    <property type="entry name" value="BAZ1A"/>
</dbReference>
<sequence>DTAPDSAVGVTKAVELATKASKWSQTYLGTPLSKLPLDPTTVTAGNRCATWRYHQRGGYSSLDDAGLRLRVSHPHLLRRLASSHVADLPLDLNKEARAKKEENKLVGEQAREVDEELKNTIDKLNADNEKKRKEFEDKERIVHTDVTGSNAAFRASSWRLVERTEVHVGINWCCQHRPETIRSLIDKENDSAANSRGNSPKKPFSNLNGLSHKLNGIESNIQQLRELLMCTGDISGCYVHGKGDFRPRWYVFHTEEQVTALIATLNKRGLRENELRNTLESEKSNVLQYIAKCPLYQLNPTAASDREAWRGTIMLRGYDKQADYLSWGPQQQYRDDYHLPDGVLKLPTACVQDREAWRGTIMLRGYDKQADYLSWGPQQQYRDDYHLPDGVLKLPTACVQDREAWRGTIMLRGYVKQADYLSWGPQQQYRDDYHLPDGVLKLPTACVQDREAWRGTIMLRGYDKQADYLSWGPQQQYRDDYHLPDGVLKLPTGPRGVARDHHAERLRQAGGLPVMGAAAAVPQRLPPARWHSEKSETPIAENKYRDPGHYLAPKINGVKIEGDTGAKADVVRGLVSALLQLEALARWEVSLMECRSFAQVVLHVLALDSSVAWSSSILHASCRICRRKADPDNMLLCDG</sequence>
<evidence type="ECO:0000259" key="4">
    <source>
        <dbReference type="Pfam" id="PF15613"/>
    </source>
</evidence>
<comment type="subcellular location">
    <subcellularLocation>
        <location evidence="1">Nucleus</location>
    </subcellularLocation>
</comment>
<evidence type="ECO:0000256" key="3">
    <source>
        <dbReference type="SAM" id="Coils"/>
    </source>
</evidence>
<comment type="caution">
    <text evidence="5">The sequence shown here is derived from an EMBL/GenBank/DDBJ whole genome shotgun (WGS) entry which is preliminary data.</text>
</comment>
<name>A0A0L7KIQ0_OPEBR</name>
<dbReference type="GO" id="GO:0031445">
    <property type="term" value="P:regulation of heterochromatin formation"/>
    <property type="evidence" value="ECO:0007669"/>
    <property type="project" value="TreeGrafter"/>
</dbReference>
<keyword evidence="6" id="KW-1185">Reference proteome</keyword>
<organism evidence="5 6">
    <name type="scientific">Operophtera brumata</name>
    <name type="common">Winter moth</name>
    <name type="synonym">Phalaena brumata</name>
    <dbReference type="NCBI Taxonomy" id="104452"/>
    <lineage>
        <taxon>Eukaryota</taxon>
        <taxon>Metazoa</taxon>
        <taxon>Ecdysozoa</taxon>
        <taxon>Arthropoda</taxon>
        <taxon>Hexapoda</taxon>
        <taxon>Insecta</taxon>
        <taxon>Pterygota</taxon>
        <taxon>Neoptera</taxon>
        <taxon>Endopterygota</taxon>
        <taxon>Lepidoptera</taxon>
        <taxon>Glossata</taxon>
        <taxon>Ditrysia</taxon>
        <taxon>Geometroidea</taxon>
        <taxon>Geometridae</taxon>
        <taxon>Larentiinae</taxon>
        <taxon>Operophtera</taxon>
    </lineage>
</organism>
<feature type="domain" description="WHIM2" evidence="4">
    <location>
        <begin position="237"/>
        <end position="283"/>
    </location>
</feature>
<evidence type="ECO:0000313" key="6">
    <source>
        <dbReference type="Proteomes" id="UP000037510"/>
    </source>
</evidence>
<dbReference type="GO" id="GO:0000228">
    <property type="term" value="C:nuclear chromosome"/>
    <property type="evidence" value="ECO:0007669"/>
    <property type="project" value="TreeGrafter"/>
</dbReference>
<gene>
    <name evidence="5" type="ORF">OBRU01_24919</name>
</gene>
<dbReference type="GO" id="GO:0045740">
    <property type="term" value="P:positive regulation of DNA replication"/>
    <property type="evidence" value="ECO:0007669"/>
    <property type="project" value="TreeGrafter"/>
</dbReference>
<dbReference type="GO" id="GO:0008623">
    <property type="term" value="C:CHRAC"/>
    <property type="evidence" value="ECO:0007669"/>
    <property type="project" value="TreeGrafter"/>
</dbReference>
<evidence type="ECO:0000256" key="2">
    <source>
        <dbReference type="ARBA" id="ARBA00023242"/>
    </source>
</evidence>
<dbReference type="STRING" id="104452.A0A0L7KIQ0"/>
<proteinExistence type="predicted"/>
<keyword evidence="3" id="KW-0175">Coiled coil</keyword>
<evidence type="ECO:0000256" key="1">
    <source>
        <dbReference type="ARBA" id="ARBA00004123"/>
    </source>
</evidence>
<dbReference type="GO" id="GO:0006338">
    <property type="term" value="P:chromatin remodeling"/>
    <property type="evidence" value="ECO:0007669"/>
    <property type="project" value="InterPro"/>
</dbReference>
<protein>
    <submittedName>
        <fullName evidence="5">Putative zinc finger protein</fullName>
    </submittedName>
</protein>
<dbReference type="GO" id="GO:0003677">
    <property type="term" value="F:DNA binding"/>
    <property type="evidence" value="ECO:0007669"/>
    <property type="project" value="TreeGrafter"/>
</dbReference>
<feature type="coiled-coil region" evidence="3">
    <location>
        <begin position="110"/>
        <end position="141"/>
    </location>
</feature>
<dbReference type="PANTHER" id="PTHR46510:SF1">
    <property type="entry name" value="BROMODOMAIN ADJACENT TO ZINC FINGER DOMAIN PROTEIN 1A"/>
    <property type="match status" value="1"/>
</dbReference>
<dbReference type="GO" id="GO:0006355">
    <property type="term" value="P:regulation of DNA-templated transcription"/>
    <property type="evidence" value="ECO:0007669"/>
    <property type="project" value="TreeGrafter"/>
</dbReference>
<dbReference type="Pfam" id="PF15613">
    <property type="entry name" value="WSD"/>
    <property type="match status" value="1"/>
</dbReference>
<feature type="non-terminal residue" evidence="5">
    <location>
        <position position="1"/>
    </location>
</feature>
<evidence type="ECO:0000313" key="5">
    <source>
        <dbReference type="EMBL" id="KOB63218.1"/>
    </source>
</evidence>
<keyword evidence="2" id="KW-0539">Nucleus</keyword>
<feature type="non-terminal residue" evidence="5">
    <location>
        <position position="639"/>
    </location>
</feature>
<dbReference type="Proteomes" id="UP000037510">
    <property type="component" value="Unassembled WGS sequence"/>
</dbReference>